<evidence type="ECO:0000256" key="2">
    <source>
        <dbReference type="SAM" id="Phobius"/>
    </source>
</evidence>
<accession>A0A1Y3PKH5</accession>
<organism evidence="3 4">
    <name type="scientific">Bacillus thermozeamaize</name>
    <dbReference type="NCBI Taxonomy" id="230954"/>
    <lineage>
        <taxon>Bacteria</taxon>
        <taxon>Bacillati</taxon>
        <taxon>Bacillota</taxon>
        <taxon>Bacilli</taxon>
        <taxon>Bacillales</taxon>
        <taxon>Bacillaceae</taxon>
        <taxon>Bacillus</taxon>
    </lineage>
</organism>
<feature type="transmembrane region" description="Helical" evidence="2">
    <location>
        <begin position="15"/>
        <end position="35"/>
    </location>
</feature>
<proteinExistence type="predicted"/>
<comment type="caution">
    <text evidence="3">The sequence shown here is derived from an EMBL/GenBank/DDBJ whole genome shotgun (WGS) entry which is preliminary data.</text>
</comment>
<keyword evidence="2" id="KW-0472">Membrane</keyword>
<dbReference type="EMBL" id="LZRT01000120">
    <property type="protein sequence ID" value="OUM84809.1"/>
    <property type="molecule type" value="Genomic_DNA"/>
</dbReference>
<feature type="region of interest" description="Disordered" evidence="1">
    <location>
        <begin position="41"/>
        <end position="66"/>
    </location>
</feature>
<reference evidence="4" key="1">
    <citation type="submission" date="2016-06" db="EMBL/GenBank/DDBJ databases">
        <authorList>
            <person name="Nascimento L."/>
            <person name="Pereira R.V."/>
            <person name="Martins L.F."/>
            <person name="Quaggio R.B."/>
            <person name="Silva A.M."/>
            <person name="Setubal J.C."/>
        </authorList>
    </citation>
    <scope>NUCLEOTIDE SEQUENCE [LARGE SCALE GENOMIC DNA]</scope>
</reference>
<dbReference type="NCBIfam" id="TIGR02830">
    <property type="entry name" value="spore_III_AG"/>
    <property type="match status" value="1"/>
</dbReference>
<evidence type="ECO:0000313" key="4">
    <source>
        <dbReference type="Proteomes" id="UP000196475"/>
    </source>
</evidence>
<dbReference type="InterPro" id="IPR014195">
    <property type="entry name" value="Spore_III_AG"/>
</dbReference>
<keyword evidence="2" id="KW-0812">Transmembrane</keyword>
<keyword evidence="2" id="KW-1133">Transmembrane helix</keyword>
<evidence type="ECO:0000256" key="1">
    <source>
        <dbReference type="SAM" id="MobiDB-lite"/>
    </source>
</evidence>
<evidence type="ECO:0000313" key="3">
    <source>
        <dbReference type="EMBL" id="OUM84809.1"/>
    </source>
</evidence>
<dbReference type="AlphaFoldDB" id="A0A1Y3PKH5"/>
<feature type="region of interest" description="Disordered" evidence="1">
    <location>
        <begin position="106"/>
        <end position="127"/>
    </location>
</feature>
<name>A0A1Y3PKH5_9BACI</name>
<gene>
    <name evidence="3" type="ORF">BAA01_07715</name>
</gene>
<protein>
    <submittedName>
        <fullName evidence="3">Stage III sporulation protein AG</fullName>
    </submittedName>
</protein>
<dbReference type="Proteomes" id="UP000196475">
    <property type="component" value="Unassembled WGS sequence"/>
</dbReference>
<sequence>MEQPSKPEKGKLSKIQWLWIIGGVGVALIILSSFFQVERHVPPSEGPDLPQASPVAVSEPKQSSVDEMERKYEEELKKMLEEVVGTGRVSVMVNLDSTEELVVEKNVQDRRQKTEEKDRQGATRQVEEDSVNRQVVVYRQDNEEKPLVLMQKRPKVRGVLIIAEGAENPQLKAWILEAVQRGLNVPPHRVAILPRKNAS</sequence>